<dbReference type="InterPro" id="IPR012336">
    <property type="entry name" value="Thioredoxin-like_fold"/>
</dbReference>
<evidence type="ECO:0000256" key="3">
    <source>
        <dbReference type="ARBA" id="ARBA00023002"/>
    </source>
</evidence>
<keyword evidence="2" id="KW-0732">Signal</keyword>
<keyword evidence="4" id="KW-1015">Disulfide bond</keyword>
<dbReference type="InterPro" id="IPR036249">
    <property type="entry name" value="Thioredoxin-like_sf"/>
</dbReference>
<evidence type="ECO:0000256" key="4">
    <source>
        <dbReference type="ARBA" id="ARBA00023157"/>
    </source>
</evidence>
<evidence type="ECO:0000313" key="7">
    <source>
        <dbReference type="EMBL" id="CUS56671.1"/>
    </source>
</evidence>
<dbReference type="GO" id="GO:0016491">
    <property type="term" value="F:oxidoreductase activity"/>
    <property type="evidence" value="ECO:0007669"/>
    <property type="project" value="UniProtKB-KW"/>
</dbReference>
<comment type="similarity">
    <text evidence="1">Belongs to the thioredoxin family. DsbA subfamily.</text>
</comment>
<proteinExistence type="inferred from homology"/>
<feature type="domain" description="Thioredoxin" evidence="6">
    <location>
        <begin position="21"/>
        <end position="217"/>
    </location>
</feature>
<dbReference type="EMBL" id="CZQD01000031">
    <property type="protein sequence ID" value="CUS56671.1"/>
    <property type="molecule type" value="Genomic_DNA"/>
</dbReference>
<reference evidence="7" key="1">
    <citation type="submission" date="2015-10" db="EMBL/GenBank/DDBJ databases">
        <authorList>
            <person name="Gilbert D.G."/>
        </authorList>
    </citation>
    <scope>NUCLEOTIDE SEQUENCE</scope>
</reference>
<protein>
    <submittedName>
        <fullName evidence="7">Periplasmic thiol:disulfide interchange protein DsbA</fullName>
    </submittedName>
</protein>
<dbReference type="InterPro" id="IPR013766">
    <property type="entry name" value="Thioredoxin_domain"/>
</dbReference>
<dbReference type="PANTHER" id="PTHR13887:SF14">
    <property type="entry name" value="DISULFIDE BOND FORMATION PROTEIN D"/>
    <property type="match status" value="1"/>
</dbReference>
<sequence>MTMNFFSRRTALAAISALALVACGDTGADTSPAGGDAVTAGSELGHVKGAADAPVTLIEYASPTCPACKYWHDDIQPVVQSDYIDSGKVKLVFREYPLHAPDVPAYLVAMCAGEDKYFDVLDELFEYQSGIIESAQNGVLKAMLQTIGQRHGIETEADFDACMNNRDLRQQMADIYQTSEKFGVTGTPTFIINGEVHQFANMNSADKVTAALDAALEAAGVSTDE</sequence>
<organism evidence="7">
    <name type="scientific">hydrothermal vent metagenome</name>
    <dbReference type="NCBI Taxonomy" id="652676"/>
    <lineage>
        <taxon>unclassified sequences</taxon>
        <taxon>metagenomes</taxon>
        <taxon>ecological metagenomes</taxon>
    </lineage>
</organism>
<dbReference type="Gene3D" id="3.40.30.10">
    <property type="entry name" value="Glutaredoxin"/>
    <property type="match status" value="1"/>
</dbReference>
<evidence type="ECO:0000256" key="5">
    <source>
        <dbReference type="ARBA" id="ARBA00023284"/>
    </source>
</evidence>
<evidence type="ECO:0000256" key="1">
    <source>
        <dbReference type="ARBA" id="ARBA00005791"/>
    </source>
</evidence>
<evidence type="ECO:0000256" key="2">
    <source>
        <dbReference type="ARBA" id="ARBA00022729"/>
    </source>
</evidence>
<keyword evidence="5" id="KW-0676">Redox-active center</keyword>
<evidence type="ECO:0000259" key="6">
    <source>
        <dbReference type="PROSITE" id="PS51352"/>
    </source>
</evidence>
<dbReference type="AlphaFoldDB" id="A0A160TZW0"/>
<keyword evidence="3" id="KW-0560">Oxidoreductase</keyword>
<dbReference type="SUPFAM" id="SSF52833">
    <property type="entry name" value="Thioredoxin-like"/>
    <property type="match status" value="1"/>
</dbReference>
<name>A0A160TZW0_9ZZZZ</name>
<dbReference type="Pfam" id="PF13462">
    <property type="entry name" value="Thioredoxin_4"/>
    <property type="match status" value="1"/>
</dbReference>
<dbReference type="PROSITE" id="PS51352">
    <property type="entry name" value="THIOREDOXIN_2"/>
    <property type="match status" value="1"/>
</dbReference>
<gene>
    <name evidence="7" type="ORF">MGWOODY_Hyp258</name>
</gene>
<accession>A0A160TZW0</accession>
<dbReference type="PANTHER" id="PTHR13887">
    <property type="entry name" value="GLUTATHIONE S-TRANSFERASE KAPPA"/>
    <property type="match status" value="1"/>
</dbReference>